<protein>
    <submittedName>
        <fullName evidence="1">Spore germination protein GerM</fullName>
    </submittedName>
</protein>
<dbReference type="EMBL" id="JACIBY010000012">
    <property type="protein sequence ID" value="MBB3840823.1"/>
    <property type="molecule type" value="Genomic_DNA"/>
</dbReference>
<dbReference type="Proteomes" id="UP000541352">
    <property type="component" value="Unassembled WGS sequence"/>
</dbReference>
<name>A0A7W6ESN3_9BACT</name>
<sequence>MTAVLDKNMIEKALKELAIQEPEYVNDLIKQLGEELKIAKKKRLEEIVKEDFEEYGEVFKALA</sequence>
<accession>A0A7W6ESN3</accession>
<evidence type="ECO:0000313" key="1">
    <source>
        <dbReference type="EMBL" id="MBB3840823.1"/>
    </source>
</evidence>
<evidence type="ECO:0000313" key="2">
    <source>
        <dbReference type="Proteomes" id="UP000541352"/>
    </source>
</evidence>
<dbReference type="RefSeq" id="WP_183978055.1">
    <property type="nucleotide sequence ID" value="NZ_JACIBY010000012.1"/>
</dbReference>
<comment type="caution">
    <text evidence="1">The sequence shown here is derived from an EMBL/GenBank/DDBJ whole genome shotgun (WGS) entry which is preliminary data.</text>
</comment>
<organism evidence="1 2">
    <name type="scientific">Runella defluvii</name>
    <dbReference type="NCBI Taxonomy" id="370973"/>
    <lineage>
        <taxon>Bacteria</taxon>
        <taxon>Pseudomonadati</taxon>
        <taxon>Bacteroidota</taxon>
        <taxon>Cytophagia</taxon>
        <taxon>Cytophagales</taxon>
        <taxon>Spirosomataceae</taxon>
        <taxon>Runella</taxon>
    </lineage>
</organism>
<reference evidence="1 2" key="1">
    <citation type="submission" date="2020-08" db="EMBL/GenBank/DDBJ databases">
        <title>Genomic Encyclopedia of Type Strains, Phase IV (KMG-IV): sequencing the most valuable type-strain genomes for metagenomic binning, comparative biology and taxonomic classification.</title>
        <authorList>
            <person name="Goeker M."/>
        </authorList>
    </citation>
    <scope>NUCLEOTIDE SEQUENCE [LARGE SCALE GENOMIC DNA]</scope>
    <source>
        <strain evidence="1 2">DSM 17976</strain>
    </source>
</reference>
<dbReference type="AlphaFoldDB" id="A0A7W6ESN3"/>
<proteinExistence type="predicted"/>
<gene>
    <name evidence="1" type="ORF">FHS57_004843</name>
</gene>
<keyword evidence="2" id="KW-1185">Reference proteome</keyword>